<reference evidence="1 2" key="1">
    <citation type="submission" date="2019-09" db="EMBL/GenBank/DDBJ databases">
        <title>Genome sequence of Clostridium sp. EA1.</title>
        <authorList>
            <person name="Poehlein A."/>
            <person name="Bengelsdorf F.R."/>
            <person name="Daniel R."/>
        </authorList>
    </citation>
    <scope>NUCLEOTIDE SEQUENCE [LARGE SCALE GENOMIC DNA]</scope>
    <source>
        <strain evidence="1 2">EA1</strain>
    </source>
</reference>
<sequence>MNSPLRILRYNTGTDKKAFVKFKNEFDAVIFNATIVAYSGAAVADLVSVHKRQYIIDPQTHIFQHDISALQAKNKKGRMHLKKSIEKYLNCMPEALANIIIDEQRTPKVYEVESEIDELVKKVWEFETSYVDSFIKTKEYDKYLKFAKVGPIPRFLIAPYFMIKNEYDRNTNLKWLSINKSCIEKYVSLNIGEKTYDLAAQLVLDKESLLKKEYLEQIKSTYNINGYDYLFIWIDDFDSFDANYDLRQAFYELLKVFDTIGKKPIMAYGGYDSILLCNTEITHRLYGVAQSVGYGEARNITPVGGGLPVNKYYFYPIHRRLRFDEAASILSSKGYFSGKKSSSDYVKDYFDNICDCKQCYITIKNDINNFSNYNDSIPFTMKTRYGIVSRNRPTTDASLIAAIHFLYCKIREWNEVNTRPLNSLIQDFLNAVSVYAPEWYQNIKSWCEIYARLLELVSQPQQNYQYKIKSSMQCWLQKNGLFLI</sequence>
<evidence type="ECO:0000313" key="1">
    <source>
        <dbReference type="EMBL" id="MVB12314.1"/>
    </source>
</evidence>
<organism evidence="1 2">
    <name type="scientific">Caproicibacter fermentans</name>
    <dbReference type="NCBI Taxonomy" id="2576756"/>
    <lineage>
        <taxon>Bacteria</taxon>
        <taxon>Bacillati</taxon>
        <taxon>Bacillota</taxon>
        <taxon>Clostridia</taxon>
        <taxon>Eubacteriales</taxon>
        <taxon>Acutalibacteraceae</taxon>
        <taxon>Caproicibacter</taxon>
    </lineage>
</organism>
<dbReference type="AlphaFoldDB" id="A0A6N8I2L2"/>
<proteinExistence type="predicted"/>
<keyword evidence="2" id="KW-1185">Reference proteome</keyword>
<gene>
    <name evidence="1" type="ORF">CAFE_30470</name>
</gene>
<dbReference type="EMBL" id="VWXL01000086">
    <property type="protein sequence ID" value="MVB12314.1"/>
    <property type="molecule type" value="Genomic_DNA"/>
</dbReference>
<comment type="caution">
    <text evidence="1">The sequence shown here is derived from an EMBL/GenBank/DDBJ whole genome shotgun (WGS) entry which is preliminary data.</text>
</comment>
<dbReference type="RefSeq" id="WP_156991103.1">
    <property type="nucleotide sequence ID" value="NZ_VWXL01000086.1"/>
</dbReference>
<dbReference type="OrthoDB" id="2085271at2"/>
<protein>
    <submittedName>
        <fullName evidence="1">Uncharacterized protein</fullName>
    </submittedName>
</protein>
<evidence type="ECO:0000313" key="2">
    <source>
        <dbReference type="Proteomes" id="UP000469440"/>
    </source>
</evidence>
<dbReference type="Proteomes" id="UP000469440">
    <property type="component" value="Unassembled WGS sequence"/>
</dbReference>
<name>A0A6N8I2L2_9FIRM</name>
<accession>A0A6N8I2L2</accession>